<dbReference type="STRING" id="497964.CfE428DRAFT_6609"/>
<dbReference type="EMBL" id="ABVL01000049">
    <property type="protein sequence ID" value="EDY15877.1"/>
    <property type="molecule type" value="Genomic_DNA"/>
</dbReference>
<dbReference type="InParanoid" id="B4DCG8"/>
<keyword evidence="1" id="KW-1133">Transmembrane helix</keyword>
<keyword evidence="1" id="KW-0472">Membrane</keyword>
<dbReference type="NCBIfam" id="TIGR02600">
    <property type="entry name" value="Verru_Chthon_A"/>
    <property type="match status" value="2"/>
</dbReference>
<gene>
    <name evidence="2" type="ORF">CfE428DRAFT_6609</name>
</gene>
<feature type="transmembrane region" description="Helical" evidence="1">
    <location>
        <begin position="12"/>
        <end position="34"/>
    </location>
</feature>
<accession>B4DCG8</accession>
<dbReference type="Proteomes" id="UP000005824">
    <property type="component" value="Unassembled WGS sequence"/>
</dbReference>
<keyword evidence="3" id="KW-1185">Reference proteome</keyword>
<organism evidence="2 3">
    <name type="scientific">Chthoniobacter flavus Ellin428</name>
    <dbReference type="NCBI Taxonomy" id="497964"/>
    <lineage>
        <taxon>Bacteria</taxon>
        <taxon>Pseudomonadati</taxon>
        <taxon>Verrucomicrobiota</taxon>
        <taxon>Spartobacteria</taxon>
        <taxon>Chthoniobacterales</taxon>
        <taxon>Chthoniobacteraceae</taxon>
        <taxon>Chthoniobacter</taxon>
    </lineage>
</organism>
<evidence type="ECO:0000313" key="2">
    <source>
        <dbReference type="EMBL" id="EDY15877.1"/>
    </source>
</evidence>
<name>B4DCG8_9BACT</name>
<proteinExistence type="predicted"/>
<keyword evidence="1" id="KW-0812">Transmembrane</keyword>
<dbReference type="eggNOG" id="ENOG5033Q5C">
    <property type="taxonomic scope" value="Bacteria"/>
</dbReference>
<dbReference type="RefSeq" id="WP_006983926.1">
    <property type="nucleotide sequence ID" value="NZ_ABVL01000049.1"/>
</dbReference>
<comment type="caution">
    <text evidence="2">The sequence shown here is derived from an EMBL/GenBank/DDBJ whole genome shotgun (WGS) entry which is preliminary data.</text>
</comment>
<evidence type="ECO:0000256" key="1">
    <source>
        <dbReference type="SAM" id="Phobius"/>
    </source>
</evidence>
<evidence type="ECO:0008006" key="4">
    <source>
        <dbReference type="Google" id="ProtNLM"/>
    </source>
</evidence>
<reference evidence="2 3" key="1">
    <citation type="journal article" date="2011" name="J. Bacteriol.">
        <title>Genome sequence of Chthoniobacter flavus Ellin428, an aerobic heterotrophic soil bacterium.</title>
        <authorList>
            <person name="Kant R."/>
            <person name="van Passel M.W."/>
            <person name="Palva A."/>
            <person name="Lucas S."/>
            <person name="Lapidus A."/>
            <person name="Glavina Del Rio T."/>
            <person name="Dalin E."/>
            <person name="Tice H."/>
            <person name="Bruce D."/>
            <person name="Goodwin L."/>
            <person name="Pitluck S."/>
            <person name="Larimer F.W."/>
            <person name="Land M.L."/>
            <person name="Hauser L."/>
            <person name="Sangwan P."/>
            <person name="de Vos W.M."/>
            <person name="Janssen P.H."/>
            <person name="Smidt H."/>
        </authorList>
    </citation>
    <scope>NUCLEOTIDE SEQUENCE [LARGE SCALE GENOMIC DNA]</scope>
    <source>
        <strain evidence="2 3">Ellin428</strain>
    </source>
</reference>
<dbReference type="InterPro" id="IPR019840">
    <property type="entry name" value="Verru/Chthon_A"/>
</dbReference>
<evidence type="ECO:0000313" key="3">
    <source>
        <dbReference type="Proteomes" id="UP000005824"/>
    </source>
</evidence>
<sequence length="1658" mass="179180">MKHPKNSISGVALVIVLGFLVIISGLAVAFFSSINTEMKASRNFAAGITTRQLADSAVQIVMGQISSATTRGIDSQGMGHEVWASQPGMIRVYGVNAGGTYIESAAADAFFKLYSSDQMLVTTTSNGGPSLAQFNPETDYLTTWDAAPALWTDLNAPVIVRDTTGQPTPRFPIIDPRAYAFTYNAGGSDPWANDIEGFSYDASGGIDGVVGPKNTMGGDNTQRLPMPVKWIYVLQDGTLTTPGANGTTIADFASALPNKQPTAQNPIVGRIAFWTDDETCKLNLNTAAGYSDRNISQLNQAYKQNPSAYAGSYWDTPRFYTQFDYGIPTSTGTPAPNQASGGLAICQLLQFEFQRYPGHPATTSLAPILDTLVNSEQIYDLVPRYTTKNLQGVPGSTQGGTQRVIVDPYAGIGAAPPTTPPNPNVNNTLELQPKQDRLYATPDEFLFGAHVTGIPSTSPSYVRETNNLYAQLSGSTYSPISPQVIDRLRFFMTTQGRSPELNAYGQPRITAWPVRAENSSEPSGLNVYDNLILFCSTIGAANATGARPDSINDSQAMQNGAYRYIFTRREVGAGMVTNQPVSDVYGSHPRAQFFGATYTPDWKRVRNSYLLQNYLYGSAGDSSQPGLTNRKIPGNGSSFSDKYSSSDRQGILTEIFDYILLANSQDTTTSIGTGQTIKFAPLGYVPPSMPDFFKANGVQAKGFGRMSTICEASLVFYYAGPQMDNINTSTDTTNPLIPKGSAPNTGWSHWDPANRSARYVKVGKDKANDPTHYGRVLGGYMRAFMLFSMFDPMQGYAPKSAPGDNDPKISIEATWQNDFSVAVNPQAPSAFTNLGFPVGTPVSTTIHVAPGTVWGGRNYGGYEGFAHTLQGAGTTLRPYKTMWAPGIPLNNASPALGGDYGETYMTSGTTGVYTDKNFTAFAGNIQEYYPFQTNINTGGTVFVDNDLKVFGFHGGNVTVKLYYGGSQSNQVAPALQTINLTFPSSTNPWPVPQGAPQAELNAVVKDATPKPAQPAPTPDVSTWLAMPRANASFGPDPVGVNPAPGGLAQGMRSFYWTGNGCFFANMAVGARAPIQSAYRGAANFETSLQASWSFATRNAWVSVGNGDSYNPHTNGSGSPIDPGWYGDRWRNIVQPGDTIRSLLYWDGHNASQGQMRGADSTTGGDLRIAAISSNVQSAEFQPHPDYLMGYSRACVLRGGDGNPYFPVGSIVPLVSGSTGQGGSPAVVYAVPTDSTKEATLGNHIFLGNGGAKMQPTRAFGNLPWGGGVNLSATAGVNGVKRREPQGGGVNWGDFDTGLGDFPDGPFCNKQDEGNVIYRYWDSNIQQYVYPIPYFTGTQSYQAPGNVFTSPCRQMPSPAMFGSLPSYPSNGGKGGLDWTTLAFSPNTAGPDHPGNKTEPKDHYLLDLFSTPVVEPYPISEPFSTAGKVNLNYRIVPFDYIRRSTALRGALYPLRITAVSSGALTGGNNYLNYKIGQPAGQPLTQNFRLRLDRDETIKAFDGYFDAQPGNPDVGFFKVASQICERWLYPKDGTTVKYAGSPNAETTTMQDWWSKWGDLTGDNEREKPYVDLYPRITTKSNTFTVHMKVQTLRQTPGHPLQWYEGKDAVLAEYRGSATIERYIDPADARFSPANVPTFNPDKQSVEPMYRFRTVVSKKFTQ</sequence>
<protein>
    <recommendedName>
        <fullName evidence="4">Verru_Chthon cassette protein A</fullName>
    </recommendedName>
</protein>